<organism evidence="3 4">
    <name type="scientific">Streptomyces brasiliensis</name>
    <dbReference type="NCBI Taxonomy" id="1954"/>
    <lineage>
        <taxon>Bacteria</taxon>
        <taxon>Bacillati</taxon>
        <taxon>Actinomycetota</taxon>
        <taxon>Actinomycetes</taxon>
        <taxon>Kitasatosporales</taxon>
        <taxon>Streptomycetaceae</taxon>
        <taxon>Streptomyces</taxon>
    </lineage>
</organism>
<evidence type="ECO:0000256" key="2">
    <source>
        <dbReference type="SAM" id="SignalP"/>
    </source>
</evidence>
<keyword evidence="4" id="KW-1185">Reference proteome</keyword>
<evidence type="ECO:0000256" key="1">
    <source>
        <dbReference type="SAM" id="MobiDB-lite"/>
    </source>
</evidence>
<feature type="region of interest" description="Disordered" evidence="1">
    <location>
        <begin position="29"/>
        <end position="59"/>
    </location>
</feature>
<proteinExistence type="predicted"/>
<reference evidence="3" key="1">
    <citation type="journal article" date="2014" name="Int. J. Syst. Evol. Microbiol.">
        <title>Complete genome sequence of Corynebacterium casei LMG S-19264T (=DSM 44701T), isolated from a smear-ripened cheese.</title>
        <authorList>
            <consortium name="US DOE Joint Genome Institute (JGI-PGF)"/>
            <person name="Walter F."/>
            <person name="Albersmeier A."/>
            <person name="Kalinowski J."/>
            <person name="Ruckert C."/>
        </authorList>
    </citation>
    <scope>NUCLEOTIDE SEQUENCE</scope>
    <source>
        <strain evidence="3">JCM 3086</strain>
    </source>
</reference>
<feature type="chain" id="PRO_5036816000" description="Lipoprotein" evidence="2">
    <location>
        <begin position="29"/>
        <end position="164"/>
    </location>
</feature>
<accession>A0A917NQ74</accession>
<dbReference type="PROSITE" id="PS51257">
    <property type="entry name" value="PROKAR_LIPOPROTEIN"/>
    <property type="match status" value="1"/>
</dbReference>
<dbReference type="AlphaFoldDB" id="A0A917NQ74"/>
<evidence type="ECO:0008006" key="5">
    <source>
        <dbReference type="Google" id="ProtNLM"/>
    </source>
</evidence>
<evidence type="ECO:0000313" key="3">
    <source>
        <dbReference type="EMBL" id="GGJ17953.1"/>
    </source>
</evidence>
<comment type="caution">
    <text evidence="3">The sequence shown here is derived from an EMBL/GenBank/DDBJ whole genome shotgun (WGS) entry which is preliminary data.</text>
</comment>
<gene>
    <name evidence="3" type="ORF">GCM10010121_031090</name>
</gene>
<protein>
    <recommendedName>
        <fullName evidence="5">Lipoprotein</fullName>
    </recommendedName>
</protein>
<dbReference type="RefSeq" id="WP_189311759.1">
    <property type="nucleotide sequence ID" value="NZ_BMQA01000008.1"/>
</dbReference>
<name>A0A917NQ74_9ACTN</name>
<evidence type="ECO:0000313" key="4">
    <source>
        <dbReference type="Proteomes" id="UP000657574"/>
    </source>
</evidence>
<keyword evidence="2" id="KW-0732">Signal</keyword>
<dbReference type="EMBL" id="BMQA01000008">
    <property type="protein sequence ID" value="GGJ17953.1"/>
    <property type="molecule type" value="Genomic_DNA"/>
</dbReference>
<feature type="signal peptide" evidence="2">
    <location>
        <begin position="1"/>
        <end position="28"/>
    </location>
</feature>
<reference evidence="3" key="2">
    <citation type="submission" date="2020-09" db="EMBL/GenBank/DDBJ databases">
        <authorList>
            <person name="Sun Q."/>
            <person name="Ohkuma M."/>
        </authorList>
    </citation>
    <scope>NUCLEOTIDE SEQUENCE</scope>
    <source>
        <strain evidence="3">JCM 3086</strain>
    </source>
</reference>
<sequence length="164" mass="16601">MRRTTLHGTTILAAAVLLLMGCGTDNDAGQGNAGGRSSTVSPSPTPSTPAGPSTSPGACTSQVQLNADDSGRIICLTRGGQVRITLDGTKERPWKPVAISGSGVLRPINAGIVVMPGDANVAYEAIASGTATLTSSRPLCASPTAPGQVSCMGIQEWTVTVRVR</sequence>
<dbReference type="Proteomes" id="UP000657574">
    <property type="component" value="Unassembled WGS sequence"/>
</dbReference>